<organism evidence="9">
    <name type="scientific">Pseudomonas peradeniyensis</name>
    <dbReference type="NCBI Taxonomy" id="2745488"/>
    <lineage>
        <taxon>Bacteria</taxon>
        <taxon>Pseudomonadati</taxon>
        <taxon>Pseudomonadota</taxon>
        <taxon>Gammaproteobacteria</taxon>
        <taxon>Pseudomonadales</taxon>
        <taxon>Pseudomonadaceae</taxon>
        <taxon>Pseudomonas</taxon>
    </lineage>
</organism>
<dbReference type="Pfam" id="PF01032">
    <property type="entry name" value="FecCD"/>
    <property type="match status" value="1"/>
</dbReference>
<comment type="similarity">
    <text evidence="2">Belongs to the binding-protein-dependent transport system permease family. FecCD subfamily.</text>
</comment>
<feature type="transmembrane region" description="Helical" evidence="8">
    <location>
        <begin position="101"/>
        <end position="120"/>
    </location>
</feature>
<accession>A0A923JZR4</accession>
<evidence type="ECO:0000256" key="8">
    <source>
        <dbReference type="SAM" id="Phobius"/>
    </source>
</evidence>
<keyword evidence="6 8" id="KW-1133">Transmembrane helix</keyword>
<feature type="transmembrane region" description="Helical" evidence="8">
    <location>
        <begin position="74"/>
        <end position="95"/>
    </location>
</feature>
<comment type="caution">
    <text evidence="9">The sequence shown here is derived from an EMBL/GenBank/DDBJ whole genome shotgun (WGS) entry which is preliminary data.</text>
</comment>
<dbReference type="InterPro" id="IPR037294">
    <property type="entry name" value="ABC_BtuC-like"/>
</dbReference>
<comment type="subcellular location">
    <subcellularLocation>
        <location evidence="1">Cell membrane</location>
        <topology evidence="1">Multi-pass membrane protein</topology>
    </subcellularLocation>
</comment>
<dbReference type="GO" id="GO:0005886">
    <property type="term" value="C:plasma membrane"/>
    <property type="evidence" value="ECO:0007669"/>
    <property type="project" value="UniProtKB-SubCell"/>
</dbReference>
<dbReference type="GO" id="GO:0033214">
    <property type="term" value="P:siderophore-iron import into cell"/>
    <property type="evidence" value="ECO:0007669"/>
    <property type="project" value="TreeGrafter"/>
</dbReference>
<evidence type="ECO:0000256" key="5">
    <source>
        <dbReference type="ARBA" id="ARBA00022692"/>
    </source>
</evidence>
<feature type="transmembrane region" description="Helical" evidence="8">
    <location>
        <begin position="39"/>
        <end position="62"/>
    </location>
</feature>
<keyword evidence="7 8" id="KW-0472">Membrane</keyword>
<keyword evidence="5 8" id="KW-0812">Transmembrane</keyword>
<evidence type="ECO:0000256" key="6">
    <source>
        <dbReference type="ARBA" id="ARBA00022989"/>
    </source>
</evidence>
<evidence type="ECO:0000256" key="3">
    <source>
        <dbReference type="ARBA" id="ARBA00022448"/>
    </source>
</evidence>
<reference evidence="9" key="2">
    <citation type="submission" date="2020-07" db="EMBL/GenBank/DDBJ databases">
        <authorList>
            <person name="Lood C."/>
            <person name="Girard L."/>
        </authorList>
    </citation>
    <scope>NUCLEOTIDE SEQUENCE</scope>
    <source>
        <strain evidence="9">BW13M1</strain>
    </source>
</reference>
<dbReference type="Gene3D" id="1.10.3470.10">
    <property type="entry name" value="ABC transporter involved in vitamin B12 uptake, BtuC"/>
    <property type="match status" value="1"/>
</dbReference>
<evidence type="ECO:0000313" key="9">
    <source>
        <dbReference type="EMBL" id="MBC3445839.1"/>
    </source>
</evidence>
<evidence type="ECO:0000256" key="1">
    <source>
        <dbReference type="ARBA" id="ARBA00004651"/>
    </source>
</evidence>
<keyword evidence="4" id="KW-1003">Cell membrane</keyword>
<feature type="transmembrane region" description="Helical" evidence="8">
    <location>
        <begin position="261"/>
        <end position="281"/>
    </location>
</feature>
<evidence type="ECO:0000256" key="7">
    <source>
        <dbReference type="ARBA" id="ARBA00023136"/>
    </source>
</evidence>
<protein>
    <submittedName>
        <fullName evidence="9">Iron chelate uptake ABC transporter family permease subunit</fullName>
    </submittedName>
</protein>
<sequence>MQIMRRAAWLLLPALALAFLLLGSGLDFSYVIPKRLVRLGAIVVAGVCIALSSVIFQTLAGNRVLTPAIMGYEGIYLLFQALLVLWLGTASVALLGAQGNALLSIALMLGYSWLLQRWLLREGRGDVYRLLLLGLVLTMVLGTFTQFIQLKTSPGEFSILQSLGYTSFNRAQPAQVLYSGLLVAAVALLVARGTRVLDVLALGRDQAIALGLDHGRCLRLQMALIAVLVAVSTSLVGPTAFMGVFVANIAYALARSARHQVTLPLACAVAIGMFLLAQLLVEHLFNYRTSVSILVNLVCGAYFLALMVRTRGTP</sequence>
<dbReference type="PANTHER" id="PTHR30472">
    <property type="entry name" value="FERRIC ENTEROBACTIN TRANSPORT SYSTEM PERMEASE PROTEIN"/>
    <property type="match status" value="1"/>
</dbReference>
<feature type="transmembrane region" description="Helical" evidence="8">
    <location>
        <begin position="222"/>
        <end position="254"/>
    </location>
</feature>
<dbReference type="InterPro" id="IPR000522">
    <property type="entry name" value="ABC_transptr_permease_BtuC"/>
</dbReference>
<dbReference type="AlphaFoldDB" id="A0A923JZR4"/>
<dbReference type="PANTHER" id="PTHR30472:SF19">
    <property type="entry name" value="PETROBACTIN IMPORT SYSTEM PERMEASE PROTEIN YCLO"/>
    <property type="match status" value="1"/>
</dbReference>
<dbReference type="SUPFAM" id="SSF81345">
    <property type="entry name" value="ABC transporter involved in vitamin B12 uptake, BtuC"/>
    <property type="match status" value="1"/>
</dbReference>
<evidence type="ECO:0000256" key="2">
    <source>
        <dbReference type="ARBA" id="ARBA00007935"/>
    </source>
</evidence>
<reference evidence="9" key="1">
    <citation type="journal article" date="2020" name="Microorganisms">
        <title>Reliable Identification of Environmental Pseudomonas Isolates Using the rpoD Gene.</title>
        <authorList>
            <consortium name="The Broad Institute Genome Sequencing Platform"/>
            <person name="Girard L."/>
            <person name="Lood C."/>
            <person name="Rokni-Zadeh H."/>
            <person name="van Noort V."/>
            <person name="Lavigne R."/>
            <person name="De Mot R."/>
        </authorList>
    </citation>
    <scope>NUCLEOTIDE SEQUENCE</scope>
    <source>
        <strain evidence="9">BW13M1</strain>
    </source>
</reference>
<feature type="transmembrane region" description="Helical" evidence="8">
    <location>
        <begin position="287"/>
        <end position="308"/>
    </location>
</feature>
<evidence type="ECO:0000256" key="4">
    <source>
        <dbReference type="ARBA" id="ARBA00022475"/>
    </source>
</evidence>
<dbReference type="GO" id="GO:0022857">
    <property type="term" value="F:transmembrane transporter activity"/>
    <property type="evidence" value="ECO:0007669"/>
    <property type="project" value="InterPro"/>
</dbReference>
<gene>
    <name evidence="9" type="ORF">HU751_08640</name>
</gene>
<proteinExistence type="inferred from homology"/>
<name>A0A923JZR4_9PSED</name>
<feature type="transmembrane region" description="Helical" evidence="8">
    <location>
        <begin position="127"/>
        <end position="148"/>
    </location>
</feature>
<dbReference type="EMBL" id="JABWRJ010000008">
    <property type="protein sequence ID" value="MBC3445839.1"/>
    <property type="molecule type" value="Genomic_DNA"/>
</dbReference>
<keyword evidence="3" id="KW-0813">Transport</keyword>